<dbReference type="Pfam" id="PF03473">
    <property type="entry name" value="MOSC"/>
    <property type="match status" value="1"/>
</dbReference>
<keyword evidence="3" id="KW-1185">Reference proteome</keyword>
<protein>
    <submittedName>
        <fullName evidence="2">Molybdenum cofactor biosysynthesis protein</fullName>
    </submittedName>
</protein>
<dbReference type="PANTHER" id="PTHR36930:SF1">
    <property type="entry name" value="MOSC DOMAIN-CONTAINING PROTEIN"/>
    <property type="match status" value="1"/>
</dbReference>
<dbReference type="GO" id="GO:0030151">
    <property type="term" value="F:molybdenum ion binding"/>
    <property type="evidence" value="ECO:0007669"/>
    <property type="project" value="InterPro"/>
</dbReference>
<sequence>MPSSHSHIPVEIQKIWLSPGHDFKGRYGQERLHNGIISVPEIECHAGKGLVGDRYYNHKPDFKGQITFFDAAVLEQLARELKLPDIEGALLRRNVLLQGIDLNALVGKQFRLGEVEFSGSEECAPCFWMDEAVAPGAFEWLKNRGGLRCRILQSGRLSLGSQSLEILSANRLTS</sequence>
<dbReference type="PROSITE" id="PS51340">
    <property type="entry name" value="MOSC"/>
    <property type="match status" value="1"/>
</dbReference>
<dbReference type="InterPro" id="IPR052716">
    <property type="entry name" value="MOSC_domain"/>
</dbReference>
<dbReference type="Gene3D" id="2.40.33.20">
    <property type="entry name" value="PK beta-barrel domain-like"/>
    <property type="match status" value="1"/>
</dbReference>
<dbReference type="GO" id="GO:0003824">
    <property type="term" value="F:catalytic activity"/>
    <property type="evidence" value="ECO:0007669"/>
    <property type="project" value="InterPro"/>
</dbReference>
<dbReference type="PANTHER" id="PTHR36930">
    <property type="entry name" value="METAL-SULFUR CLUSTER BIOSYNTHESIS PROTEINS YUAD-RELATED"/>
    <property type="match status" value="1"/>
</dbReference>
<evidence type="ECO:0000259" key="1">
    <source>
        <dbReference type="PROSITE" id="PS51340"/>
    </source>
</evidence>
<organism evidence="2 3">
    <name type="scientific">Puniceicoccus vermicola</name>
    <dbReference type="NCBI Taxonomy" id="388746"/>
    <lineage>
        <taxon>Bacteria</taxon>
        <taxon>Pseudomonadati</taxon>
        <taxon>Verrucomicrobiota</taxon>
        <taxon>Opitutia</taxon>
        <taxon>Puniceicoccales</taxon>
        <taxon>Puniceicoccaceae</taxon>
        <taxon>Puniceicoccus</taxon>
    </lineage>
</organism>
<proteinExistence type="predicted"/>
<comment type="caution">
    <text evidence="2">The sequence shown here is derived from an EMBL/GenBank/DDBJ whole genome shotgun (WGS) entry which is preliminary data.</text>
</comment>
<reference evidence="2 3" key="1">
    <citation type="submission" date="2020-07" db="EMBL/GenBank/DDBJ databases">
        <authorList>
            <person name="Feng X."/>
        </authorList>
    </citation>
    <scope>NUCLEOTIDE SEQUENCE [LARGE SCALE GENOMIC DNA]</scope>
    <source>
        <strain evidence="2 3">JCM14086</strain>
    </source>
</reference>
<feature type="domain" description="MOSC" evidence="1">
    <location>
        <begin position="37"/>
        <end position="167"/>
    </location>
</feature>
<evidence type="ECO:0000313" key="2">
    <source>
        <dbReference type="EMBL" id="MBC2603937.1"/>
    </source>
</evidence>
<dbReference type="InterPro" id="IPR011037">
    <property type="entry name" value="Pyrv_Knase-like_insert_dom_sf"/>
</dbReference>
<accession>A0A7X1E7N9</accession>
<dbReference type="SUPFAM" id="SSF50800">
    <property type="entry name" value="PK beta-barrel domain-like"/>
    <property type="match status" value="1"/>
</dbReference>
<dbReference type="EMBL" id="JACHVA010000136">
    <property type="protein sequence ID" value="MBC2603937.1"/>
    <property type="molecule type" value="Genomic_DNA"/>
</dbReference>
<evidence type="ECO:0000313" key="3">
    <source>
        <dbReference type="Proteomes" id="UP000525652"/>
    </source>
</evidence>
<dbReference type="AlphaFoldDB" id="A0A7X1E7N9"/>
<dbReference type="RefSeq" id="WP_185694554.1">
    <property type="nucleotide sequence ID" value="NZ_JACHVA010000136.1"/>
</dbReference>
<dbReference type="Proteomes" id="UP000525652">
    <property type="component" value="Unassembled WGS sequence"/>
</dbReference>
<dbReference type="GO" id="GO:0030170">
    <property type="term" value="F:pyridoxal phosphate binding"/>
    <property type="evidence" value="ECO:0007669"/>
    <property type="project" value="InterPro"/>
</dbReference>
<gene>
    <name evidence="2" type="ORF">H5P30_19325</name>
</gene>
<dbReference type="InterPro" id="IPR005302">
    <property type="entry name" value="MoCF_Sase_C"/>
</dbReference>
<name>A0A7X1E7N9_9BACT</name>